<dbReference type="InterPro" id="IPR006311">
    <property type="entry name" value="TAT_signal"/>
</dbReference>
<dbReference type="RefSeq" id="WP_405280883.1">
    <property type="nucleotide sequence ID" value="NZ_JBBHLI010000008.1"/>
</dbReference>
<keyword evidence="5" id="KW-0769">Symport</keyword>
<reference evidence="9 10" key="1">
    <citation type="submission" date="2024-02" db="EMBL/GenBank/DDBJ databases">
        <title>A novel Gemmatimonadota bacterium.</title>
        <authorList>
            <person name="Du Z.-J."/>
            <person name="Ye Y.-Q."/>
        </authorList>
    </citation>
    <scope>NUCLEOTIDE SEQUENCE [LARGE SCALE GENOMIC DNA]</scope>
    <source>
        <strain evidence="9 10">DH-20</strain>
    </source>
</reference>
<dbReference type="EMBL" id="JBBHLI010000008">
    <property type="protein sequence ID" value="MEK9501929.1"/>
    <property type="molecule type" value="Genomic_DNA"/>
</dbReference>
<evidence type="ECO:0000313" key="9">
    <source>
        <dbReference type="EMBL" id="MEK9501929.1"/>
    </source>
</evidence>
<dbReference type="InterPro" id="IPR036458">
    <property type="entry name" value="Na:dicarbo_symporter_sf"/>
</dbReference>
<keyword evidence="6 8" id="KW-1133">Transmembrane helix</keyword>
<evidence type="ECO:0000313" key="10">
    <source>
        <dbReference type="Proteomes" id="UP001484239"/>
    </source>
</evidence>
<feature type="transmembrane region" description="Helical" evidence="8">
    <location>
        <begin position="254"/>
        <end position="274"/>
    </location>
</feature>
<evidence type="ECO:0000256" key="5">
    <source>
        <dbReference type="ARBA" id="ARBA00022847"/>
    </source>
</evidence>
<dbReference type="InterPro" id="IPR001991">
    <property type="entry name" value="Na-dicarboxylate_symporter"/>
</dbReference>
<evidence type="ECO:0000256" key="3">
    <source>
        <dbReference type="ARBA" id="ARBA00022475"/>
    </source>
</evidence>
<keyword evidence="4 8" id="KW-0812">Transmembrane</keyword>
<gene>
    <name evidence="9" type="ORF">WI372_13130</name>
</gene>
<keyword evidence="7 8" id="KW-0472">Membrane</keyword>
<dbReference type="PROSITE" id="PS00713">
    <property type="entry name" value="NA_DICARBOXYL_SYMP_1"/>
    <property type="match status" value="1"/>
</dbReference>
<feature type="transmembrane region" description="Helical" evidence="8">
    <location>
        <begin position="348"/>
        <end position="371"/>
    </location>
</feature>
<dbReference type="PANTHER" id="PTHR42865">
    <property type="entry name" value="PROTON/GLUTAMATE-ASPARTATE SYMPORTER"/>
    <property type="match status" value="1"/>
</dbReference>
<keyword evidence="2" id="KW-0813">Transport</keyword>
<proteinExistence type="predicted"/>
<keyword evidence="3" id="KW-1003">Cell membrane</keyword>
<keyword evidence="10" id="KW-1185">Reference proteome</keyword>
<dbReference type="InterPro" id="IPR018107">
    <property type="entry name" value="Na-dicarboxylate_symporter_CS"/>
</dbReference>
<sequence length="402" mass="40780">MNNRLMLLGLAAGLLVGLAASTSGAPLLLGLAEASAPAGDLFIAAIQMVVIPLVMAIVFAGVARLGDTRTLGRMGGSALGFIVLTTAPAVVLGMVSMHVALGFVPPVPIPEGAPVAQATELPGLIDFLVGLVPRNPFAAAADGRLLPLLVFSVMVGAAAGTLGAESRERLVGFADAVSDAFIVLVRWILWTAPVGIFGLVAPATARMGLTLLQSLAVFIVTVIVALFVFMVLVYLPLVTVIGRVSPGRFIRGTIASYTMGFTTTSSVATLPVLLRDAPDLGVSQRVTDLVIPLAASLNRAGSGLFQGASVVFLAWLYGVQVPGGAWVGAAIACFFAAATVAPVPSASIMTMAPALSAVGAPFAGLGILLGVDRIPDMFRSATNMTGHMAAAVVTEALAGDGE</sequence>
<feature type="transmembrane region" description="Helical" evidence="8">
    <location>
        <begin position="294"/>
        <end position="317"/>
    </location>
</feature>
<dbReference type="Gene3D" id="1.10.3860.10">
    <property type="entry name" value="Sodium:dicarboxylate symporter"/>
    <property type="match status" value="1"/>
</dbReference>
<dbReference type="Proteomes" id="UP001484239">
    <property type="component" value="Unassembled WGS sequence"/>
</dbReference>
<feature type="transmembrane region" description="Helical" evidence="8">
    <location>
        <begin position="44"/>
        <end position="66"/>
    </location>
</feature>
<evidence type="ECO:0000256" key="2">
    <source>
        <dbReference type="ARBA" id="ARBA00022448"/>
    </source>
</evidence>
<dbReference type="SUPFAM" id="SSF118215">
    <property type="entry name" value="Proton glutamate symport protein"/>
    <property type="match status" value="1"/>
</dbReference>
<protein>
    <submittedName>
        <fullName evidence="9">Dicarboxylate/amino acid:cation symporter</fullName>
    </submittedName>
</protein>
<comment type="subcellular location">
    <subcellularLocation>
        <location evidence="1">Cell membrane</location>
        <topology evidence="1">Multi-pass membrane protein</topology>
    </subcellularLocation>
</comment>
<evidence type="ECO:0000256" key="1">
    <source>
        <dbReference type="ARBA" id="ARBA00004651"/>
    </source>
</evidence>
<feature type="transmembrane region" description="Helical" evidence="8">
    <location>
        <begin position="78"/>
        <end position="101"/>
    </location>
</feature>
<evidence type="ECO:0000256" key="8">
    <source>
        <dbReference type="SAM" id="Phobius"/>
    </source>
</evidence>
<organism evidence="9 10">
    <name type="scientific">Gaopeijia maritima</name>
    <dbReference type="NCBI Taxonomy" id="3119007"/>
    <lineage>
        <taxon>Bacteria</taxon>
        <taxon>Pseudomonadati</taxon>
        <taxon>Gemmatimonadota</taxon>
        <taxon>Longimicrobiia</taxon>
        <taxon>Gaopeijiales</taxon>
        <taxon>Gaopeijiaceae</taxon>
        <taxon>Gaopeijia</taxon>
    </lineage>
</organism>
<feature type="transmembrane region" description="Helical" evidence="8">
    <location>
        <begin position="215"/>
        <end position="242"/>
    </location>
</feature>
<dbReference type="Pfam" id="PF00375">
    <property type="entry name" value="SDF"/>
    <property type="match status" value="1"/>
</dbReference>
<dbReference type="PRINTS" id="PR00173">
    <property type="entry name" value="EDTRNSPORT"/>
</dbReference>
<name>A0ABU9EB19_9BACT</name>
<dbReference type="PROSITE" id="PS51318">
    <property type="entry name" value="TAT"/>
    <property type="match status" value="1"/>
</dbReference>
<accession>A0ABU9EB19</accession>
<evidence type="ECO:0000256" key="7">
    <source>
        <dbReference type="ARBA" id="ARBA00023136"/>
    </source>
</evidence>
<feature type="transmembrane region" description="Helical" evidence="8">
    <location>
        <begin position="324"/>
        <end position="342"/>
    </location>
</feature>
<comment type="caution">
    <text evidence="9">The sequence shown here is derived from an EMBL/GenBank/DDBJ whole genome shotgun (WGS) entry which is preliminary data.</text>
</comment>
<feature type="transmembrane region" description="Helical" evidence="8">
    <location>
        <begin position="145"/>
        <end position="164"/>
    </location>
</feature>
<evidence type="ECO:0000256" key="6">
    <source>
        <dbReference type="ARBA" id="ARBA00022989"/>
    </source>
</evidence>
<evidence type="ECO:0000256" key="4">
    <source>
        <dbReference type="ARBA" id="ARBA00022692"/>
    </source>
</evidence>
<dbReference type="PANTHER" id="PTHR42865:SF7">
    <property type="entry name" value="PROTON_GLUTAMATE-ASPARTATE SYMPORTER"/>
    <property type="match status" value="1"/>
</dbReference>
<feature type="transmembrane region" description="Helical" evidence="8">
    <location>
        <begin position="176"/>
        <end position="203"/>
    </location>
</feature>